<dbReference type="OrthoDB" id="1292058at2759"/>
<evidence type="ECO:0000256" key="2">
    <source>
        <dbReference type="SAM" id="MobiDB-lite"/>
    </source>
</evidence>
<dbReference type="Pfam" id="PF03004">
    <property type="entry name" value="Transposase_24"/>
    <property type="match status" value="1"/>
</dbReference>
<dbReference type="PANTHER" id="PTHR33499:SF43">
    <property type="entry name" value="TRANSPOSASE, PTTA_EN_SPM, PLANT"/>
    <property type="match status" value="1"/>
</dbReference>
<evidence type="ECO:0000256" key="1">
    <source>
        <dbReference type="SAM" id="Coils"/>
    </source>
</evidence>
<dbReference type="Proteomes" id="UP000188268">
    <property type="component" value="Unassembled WGS sequence"/>
</dbReference>
<feature type="region of interest" description="Disordered" evidence="2">
    <location>
        <begin position="1"/>
        <end position="126"/>
    </location>
</feature>
<dbReference type="AlphaFoldDB" id="A0A1R3H5R2"/>
<evidence type="ECO:0000313" key="3">
    <source>
        <dbReference type="EMBL" id="OMO65600.1"/>
    </source>
</evidence>
<dbReference type="PANTHER" id="PTHR33499">
    <property type="entry name" value="OS12G0282400 PROTEIN-RELATED"/>
    <property type="match status" value="1"/>
</dbReference>
<reference evidence="3 4" key="1">
    <citation type="submission" date="2013-09" db="EMBL/GenBank/DDBJ databases">
        <title>Corchorus capsularis genome sequencing.</title>
        <authorList>
            <person name="Alam M."/>
            <person name="Haque M.S."/>
            <person name="Islam M.S."/>
            <person name="Emdad E.M."/>
            <person name="Islam M.M."/>
            <person name="Ahmed B."/>
            <person name="Halim A."/>
            <person name="Hossen Q.M.M."/>
            <person name="Hossain M.Z."/>
            <person name="Ahmed R."/>
            <person name="Khan M.M."/>
            <person name="Islam R."/>
            <person name="Rashid M.M."/>
            <person name="Khan S.A."/>
            <person name="Rahman M.S."/>
            <person name="Alam M."/>
        </authorList>
    </citation>
    <scope>NUCLEOTIDE SEQUENCE [LARGE SCALE GENOMIC DNA]</scope>
    <source>
        <strain evidence="4">cv. CVL-1</strain>
        <tissue evidence="3">Whole seedling</tissue>
    </source>
</reference>
<proteinExistence type="predicted"/>
<sequence length="409" mass="46816">MQPQLKPPPGFVCKKSLSTQRTPLTKFPRGSSTTALGNPARGLLAARKAIPAQTESSKGCPAGEKRKSFPLRENSELVQEYDSDSTQSPDESDDGYGSEDDHDMITNSELPDHCEKNGRGQYSGKRLDLKTQGGTVKLTELFECPTDERRFDEYCKIAMRNMYTAWRNRLHTIYKSYASAEKARENLPQGLKQHQWDSLIELVFEDEEFKKVSERNSANAKKRKQVHTTGNNSFAEFEDRLVHPETGLLPRADDIWFNEHSRKNKDGEMVWSDDYSKGIGEKMKSLIDDPSQEVPRTRDEIHIGVMGGRSGYSRGFGYGKQGLIKGTRASRSLLQQRDQEIEQLREKMADMEAKQEEKEARAQERIEELEKRHAERLENMHAEILSKLPTNWINDFPSFQMTPTQTQHK</sequence>
<accession>A0A1R3H5R2</accession>
<feature type="compositionally biased region" description="Acidic residues" evidence="2">
    <location>
        <begin position="90"/>
        <end position="102"/>
    </location>
</feature>
<dbReference type="EMBL" id="AWWV01012617">
    <property type="protein sequence ID" value="OMO65600.1"/>
    <property type="molecule type" value="Genomic_DNA"/>
</dbReference>
<keyword evidence="1" id="KW-0175">Coiled coil</keyword>
<keyword evidence="4" id="KW-1185">Reference proteome</keyword>
<protein>
    <submittedName>
        <fullName evidence="3">Transposase, Ptta/En/Spm, plant</fullName>
    </submittedName>
</protein>
<dbReference type="InterPro" id="IPR004252">
    <property type="entry name" value="Probable_transposase_24"/>
</dbReference>
<gene>
    <name evidence="3" type="ORF">CCACVL1_21479</name>
</gene>
<evidence type="ECO:0000313" key="4">
    <source>
        <dbReference type="Proteomes" id="UP000188268"/>
    </source>
</evidence>
<comment type="caution">
    <text evidence="3">The sequence shown here is derived from an EMBL/GenBank/DDBJ whole genome shotgun (WGS) entry which is preliminary data.</text>
</comment>
<feature type="coiled-coil region" evidence="1">
    <location>
        <begin position="334"/>
        <end position="379"/>
    </location>
</feature>
<organism evidence="3 4">
    <name type="scientific">Corchorus capsularis</name>
    <name type="common">Jute</name>
    <dbReference type="NCBI Taxonomy" id="210143"/>
    <lineage>
        <taxon>Eukaryota</taxon>
        <taxon>Viridiplantae</taxon>
        <taxon>Streptophyta</taxon>
        <taxon>Embryophyta</taxon>
        <taxon>Tracheophyta</taxon>
        <taxon>Spermatophyta</taxon>
        <taxon>Magnoliopsida</taxon>
        <taxon>eudicotyledons</taxon>
        <taxon>Gunneridae</taxon>
        <taxon>Pentapetalae</taxon>
        <taxon>rosids</taxon>
        <taxon>malvids</taxon>
        <taxon>Malvales</taxon>
        <taxon>Malvaceae</taxon>
        <taxon>Grewioideae</taxon>
        <taxon>Apeibeae</taxon>
        <taxon>Corchorus</taxon>
    </lineage>
</organism>
<dbReference type="Gramene" id="OMO65600">
    <property type="protein sequence ID" value="OMO65600"/>
    <property type="gene ID" value="CCACVL1_21479"/>
</dbReference>
<name>A0A1R3H5R2_COCAP</name>
<feature type="compositionally biased region" description="Pro residues" evidence="2">
    <location>
        <begin position="1"/>
        <end position="10"/>
    </location>
</feature>